<evidence type="ECO:0000313" key="2">
    <source>
        <dbReference type="EMBL" id="CUH44582.1"/>
    </source>
</evidence>
<sequence length="139" mass="14718">MTKISVSAIGLLFVTTTLAAAHDEKALMNEPAGDPYVQVSDVLPLPEFIPGLGTLFVDPATLPAGPFLAYDRDGQLSATIYMTPLDDLQNGVSFDGLGLGSHTVSSTDVYFNAGHPGVEKPHAHVVLFHDEGAKERLAE</sequence>
<name>A0A0P1ERA0_9RHOB</name>
<dbReference type="EMBL" id="CYPS01000051">
    <property type="protein sequence ID" value="CUH44582.1"/>
    <property type="molecule type" value="Genomic_DNA"/>
</dbReference>
<protein>
    <submittedName>
        <fullName evidence="2">Uncharacterized protein</fullName>
    </submittedName>
</protein>
<dbReference type="AlphaFoldDB" id="A0A0P1ERA0"/>
<gene>
    <name evidence="2" type="ORF">RUM4293_03488</name>
</gene>
<dbReference type="Gene3D" id="3.30.200.270">
    <property type="match status" value="1"/>
</dbReference>
<evidence type="ECO:0000256" key="1">
    <source>
        <dbReference type="SAM" id="SignalP"/>
    </source>
</evidence>
<dbReference type="RefSeq" id="WP_058274573.1">
    <property type="nucleotide sequence ID" value="NZ_CYPS01000051.1"/>
</dbReference>
<keyword evidence="1" id="KW-0732">Signal</keyword>
<dbReference type="Proteomes" id="UP000050786">
    <property type="component" value="Unassembled WGS sequence"/>
</dbReference>
<evidence type="ECO:0000313" key="3">
    <source>
        <dbReference type="Proteomes" id="UP000050786"/>
    </source>
</evidence>
<accession>A0A0P1ERA0</accession>
<keyword evidence="3" id="KW-1185">Reference proteome</keyword>
<reference evidence="3" key="1">
    <citation type="submission" date="2015-09" db="EMBL/GenBank/DDBJ databases">
        <authorList>
            <person name="Rodrigo-Torres L."/>
            <person name="Arahal D.R."/>
        </authorList>
    </citation>
    <scope>NUCLEOTIDE SEQUENCE [LARGE SCALE GENOMIC DNA]</scope>
    <source>
        <strain evidence="3">CECT 4293</strain>
    </source>
</reference>
<organism evidence="2 3">
    <name type="scientific">Ruegeria atlantica</name>
    <dbReference type="NCBI Taxonomy" id="81569"/>
    <lineage>
        <taxon>Bacteria</taxon>
        <taxon>Pseudomonadati</taxon>
        <taxon>Pseudomonadota</taxon>
        <taxon>Alphaproteobacteria</taxon>
        <taxon>Rhodobacterales</taxon>
        <taxon>Roseobacteraceae</taxon>
        <taxon>Ruegeria</taxon>
    </lineage>
</organism>
<feature type="signal peptide" evidence="1">
    <location>
        <begin position="1"/>
        <end position="19"/>
    </location>
</feature>
<feature type="chain" id="PRO_5006061815" evidence="1">
    <location>
        <begin position="20"/>
        <end position="139"/>
    </location>
</feature>
<proteinExistence type="predicted"/>